<organism evidence="1 2">
    <name type="scientific">Psychroserpens luteus</name>
    <dbReference type="NCBI Taxonomy" id="1434066"/>
    <lineage>
        <taxon>Bacteria</taxon>
        <taxon>Pseudomonadati</taxon>
        <taxon>Bacteroidota</taxon>
        <taxon>Flavobacteriia</taxon>
        <taxon>Flavobacteriales</taxon>
        <taxon>Flavobacteriaceae</taxon>
        <taxon>Psychroserpens</taxon>
    </lineage>
</organism>
<name>A0ABW6A0Q7_9FLAO</name>
<protein>
    <submittedName>
        <fullName evidence="1">Uncharacterized protein</fullName>
    </submittedName>
</protein>
<evidence type="ECO:0000313" key="2">
    <source>
        <dbReference type="Proteomes" id="UP001597548"/>
    </source>
</evidence>
<keyword evidence="2" id="KW-1185">Reference proteome</keyword>
<evidence type="ECO:0000313" key="1">
    <source>
        <dbReference type="EMBL" id="MFD2917868.1"/>
    </source>
</evidence>
<gene>
    <name evidence="1" type="ORF">ACFS29_19600</name>
</gene>
<proteinExistence type="predicted"/>
<reference evidence="2" key="1">
    <citation type="journal article" date="2019" name="Int. J. Syst. Evol. Microbiol.">
        <title>The Global Catalogue of Microorganisms (GCM) 10K type strain sequencing project: providing services to taxonomists for standard genome sequencing and annotation.</title>
        <authorList>
            <consortium name="The Broad Institute Genomics Platform"/>
            <consortium name="The Broad Institute Genome Sequencing Center for Infectious Disease"/>
            <person name="Wu L."/>
            <person name="Ma J."/>
        </authorList>
    </citation>
    <scope>NUCLEOTIDE SEQUENCE [LARGE SCALE GENOMIC DNA]</scope>
    <source>
        <strain evidence="2">KCTC 32514</strain>
    </source>
</reference>
<comment type="caution">
    <text evidence="1">The sequence shown here is derived from an EMBL/GenBank/DDBJ whole genome shotgun (WGS) entry which is preliminary data.</text>
</comment>
<dbReference type="Proteomes" id="UP001597548">
    <property type="component" value="Unassembled WGS sequence"/>
</dbReference>
<accession>A0ABW6A0Q7</accession>
<dbReference type="EMBL" id="JBHUOS010000016">
    <property type="protein sequence ID" value="MFD2917868.1"/>
    <property type="molecule type" value="Genomic_DNA"/>
</dbReference>
<sequence>MNSNIAHQIIKEEQSEAGVIHFFNHIAVVEFNEGIHADIKNGKKILESMMNYFGNSKPFGIVANRINSYSIALLETVEVRSMFPNLVAYGIVSYNFAGRMNADIESQFCTSEDISFNNLYEGLDTVYKRVISTIPLPLN</sequence>